<feature type="chain" id="PRO_5046374041" evidence="1">
    <location>
        <begin position="25"/>
        <end position="183"/>
    </location>
</feature>
<accession>A0ABM4TRL6</accession>
<gene>
    <name evidence="3" type="primary">LOC108020588</name>
</gene>
<reference evidence="3" key="1">
    <citation type="submission" date="2025-08" db="UniProtKB">
        <authorList>
            <consortium name="RefSeq"/>
        </authorList>
    </citation>
    <scope>IDENTIFICATION</scope>
</reference>
<protein>
    <submittedName>
        <fullName evidence="3">Uncharacterized protein</fullName>
    </submittedName>
</protein>
<name>A0ABM4TRL6_DROSZ</name>
<sequence length="183" mass="21168">MRQVTQTVAIVGLFLLTFSQFAKLINHSEESKEIGRIESIIEASMGNMAKHFEEGNGIDGKQSRVISKAFVKLGDFIKKKTEHNRKSNSQWENKSFNIKTGGNAHVRFSYELPKGRRHSTTGKKKKDAEYFLNFVFNNYRNPKKSLDRKTLSKKVKMRRTLSRFLPNGMPNPYKYFPLKGEDM</sequence>
<organism evidence="2 3">
    <name type="scientific">Drosophila suzukii</name>
    <name type="common">Spotted-wing drosophila fruit fly</name>
    <dbReference type="NCBI Taxonomy" id="28584"/>
    <lineage>
        <taxon>Eukaryota</taxon>
        <taxon>Metazoa</taxon>
        <taxon>Ecdysozoa</taxon>
        <taxon>Arthropoda</taxon>
        <taxon>Hexapoda</taxon>
        <taxon>Insecta</taxon>
        <taxon>Pterygota</taxon>
        <taxon>Neoptera</taxon>
        <taxon>Endopterygota</taxon>
        <taxon>Diptera</taxon>
        <taxon>Brachycera</taxon>
        <taxon>Muscomorpha</taxon>
        <taxon>Ephydroidea</taxon>
        <taxon>Drosophilidae</taxon>
        <taxon>Drosophila</taxon>
        <taxon>Sophophora</taxon>
    </lineage>
</organism>
<keyword evidence="1" id="KW-0732">Signal</keyword>
<dbReference type="GeneID" id="108020588"/>
<dbReference type="RefSeq" id="XP_070852612.1">
    <property type="nucleotide sequence ID" value="XM_070996511.1"/>
</dbReference>
<keyword evidence="2" id="KW-1185">Reference proteome</keyword>
<evidence type="ECO:0000313" key="3">
    <source>
        <dbReference type="RefSeq" id="XP_070852612.1"/>
    </source>
</evidence>
<evidence type="ECO:0000256" key="1">
    <source>
        <dbReference type="SAM" id="SignalP"/>
    </source>
</evidence>
<dbReference type="Proteomes" id="UP001652628">
    <property type="component" value="Chromosome 3"/>
</dbReference>
<evidence type="ECO:0000313" key="2">
    <source>
        <dbReference type="Proteomes" id="UP001652628"/>
    </source>
</evidence>
<proteinExistence type="predicted"/>
<feature type="signal peptide" evidence="1">
    <location>
        <begin position="1"/>
        <end position="24"/>
    </location>
</feature>